<gene>
    <name evidence="2" type="ORF">CA267_016435</name>
</gene>
<feature type="domain" description="FlgO" evidence="1">
    <location>
        <begin position="62"/>
        <end position="193"/>
    </location>
</feature>
<proteinExistence type="predicted"/>
<sequence>MNSLSYYLLSVKNHWSASGMAFICLIALFTTGCASEPEQNGQYRSNESVPPLGNVEYHTFILANELFANLRPIPQARYAVVGFVPADSMEYNAKDQNPLMLLGHQLEQGMITEATKRGFTTQEFKLTNDILMGDRADRVLSRNLEQLADIDRVDYFITGTLVHQQAGAIVNARVINAKSKDVVAAATRFFPAELFWEREQVTSRQGRLYRTEETRAEEKGNDI</sequence>
<dbReference type="Pfam" id="PF17680">
    <property type="entry name" value="FlgO"/>
    <property type="match status" value="1"/>
</dbReference>
<evidence type="ECO:0000259" key="1">
    <source>
        <dbReference type="Pfam" id="PF17680"/>
    </source>
</evidence>
<dbReference type="Proteomes" id="UP000219285">
    <property type="component" value="Chromosome"/>
</dbReference>
<dbReference type="InterPro" id="IPR014549">
    <property type="entry name" value="FlgO"/>
</dbReference>
<organism evidence="2 3">
    <name type="scientific">Alteromonas pelagimontana</name>
    <dbReference type="NCBI Taxonomy" id="1858656"/>
    <lineage>
        <taxon>Bacteria</taxon>
        <taxon>Pseudomonadati</taxon>
        <taxon>Pseudomonadota</taxon>
        <taxon>Gammaproteobacteria</taxon>
        <taxon>Alteromonadales</taxon>
        <taxon>Alteromonadaceae</taxon>
        <taxon>Alteromonas/Salinimonas group</taxon>
        <taxon>Alteromonas</taxon>
    </lineage>
</organism>
<accession>A0A6M4MGM3</accession>
<protein>
    <recommendedName>
        <fullName evidence="1">FlgO domain-containing protein</fullName>
    </recommendedName>
</protein>
<dbReference type="AlphaFoldDB" id="A0A6M4MGM3"/>
<evidence type="ECO:0000313" key="3">
    <source>
        <dbReference type="Proteomes" id="UP000219285"/>
    </source>
</evidence>
<dbReference type="EMBL" id="CP052766">
    <property type="protein sequence ID" value="QJR82223.1"/>
    <property type="molecule type" value="Genomic_DNA"/>
</dbReference>
<reference evidence="2 3" key="2">
    <citation type="submission" date="2020-04" db="EMBL/GenBank/DDBJ databases">
        <title>Complete genome sequence of Alteromonas pelagimontana 5.12T.</title>
        <authorList>
            <person name="Sinha R.K."/>
            <person name="Krishnan K.P."/>
            <person name="Kurian J.P."/>
        </authorList>
    </citation>
    <scope>NUCLEOTIDE SEQUENCE [LARGE SCALE GENOMIC DNA]</scope>
    <source>
        <strain evidence="2 3">5.12</strain>
    </source>
</reference>
<dbReference type="PIRSF" id="PIRSF028688">
    <property type="entry name" value="UCP_imp_028688"/>
    <property type="match status" value="1"/>
</dbReference>
<reference evidence="3" key="1">
    <citation type="submission" date="2014-12" db="EMBL/GenBank/DDBJ databases">
        <title>Complete genome sequence of a multi-drug resistant Klebsiella pneumoniae.</title>
        <authorList>
            <person name="Hua X."/>
            <person name="Chen Q."/>
            <person name="Li X."/>
            <person name="Feng Y."/>
            <person name="Ruan Z."/>
            <person name="Yu Y."/>
        </authorList>
    </citation>
    <scope>NUCLEOTIDE SEQUENCE [LARGE SCALE GENOMIC DNA]</scope>
    <source>
        <strain evidence="3">5.12</strain>
    </source>
</reference>
<evidence type="ECO:0000313" key="2">
    <source>
        <dbReference type="EMBL" id="QJR82223.1"/>
    </source>
</evidence>
<dbReference type="InterPro" id="IPR041215">
    <property type="entry name" value="FlgO_dom"/>
</dbReference>
<dbReference type="KEGG" id="apel:CA267_016435"/>
<keyword evidence="3" id="KW-1185">Reference proteome</keyword>
<dbReference type="RefSeq" id="WP_075609783.1">
    <property type="nucleotide sequence ID" value="NZ_CP052766.1"/>
</dbReference>
<name>A0A6M4MGM3_9ALTE</name>
<dbReference type="OrthoDB" id="6385821at2"/>